<name>A0A4R4DGR3_9PROT</name>
<accession>A0A4R4DGR3</accession>
<dbReference type="InterPro" id="IPR006342">
    <property type="entry name" value="FkbM_mtfrase"/>
</dbReference>
<dbReference type="SUPFAM" id="SSF53335">
    <property type="entry name" value="S-adenosyl-L-methionine-dependent methyltransferases"/>
    <property type="match status" value="1"/>
</dbReference>
<evidence type="ECO:0000313" key="3">
    <source>
        <dbReference type="Proteomes" id="UP000295023"/>
    </source>
</evidence>
<dbReference type="GO" id="GO:0032259">
    <property type="term" value="P:methylation"/>
    <property type="evidence" value="ECO:0007669"/>
    <property type="project" value="UniProtKB-KW"/>
</dbReference>
<dbReference type="OrthoDB" id="5679686at2"/>
<evidence type="ECO:0000313" key="2">
    <source>
        <dbReference type="EMBL" id="TCZ58767.1"/>
    </source>
</evidence>
<dbReference type="GO" id="GO:0008168">
    <property type="term" value="F:methyltransferase activity"/>
    <property type="evidence" value="ECO:0007669"/>
    <property type="project" value="UniProtKB-KW"/>
</dbReference>
<dbReference type="InterPro" id="IPR052514">
    <property type="entry name" value="SAM-dependent_MTase"/>
</dbReference>
<protein>
    <submittedName>
        <fullName evidence="2">FkbM family methyltransferase</fullName>
    </submittedName>
</protein>
<reference evidence="2 3" key="1">
    <citation type="submission" date="2019-03" db="EMBL/GenBank/DDBJ databases">
        <title>Paracraurococcus aquatilis NE82 genome sequence.</title>
        <authorList>
            <person name="Zhao Y."/>
            <person name="Du Z."/>
        </authorList>
    </citation>
    <scope>NUCLEOTIDE SEQUENCE [LARGE SCALE GENOMIC DNA]</scope>
    <source>
        <strain evidence="2 3">NE82</strain>
    </source>
</reference>
<dbReference type="PANTHER" id="PTHR34203:SF15">
    <property type="entry name" value="SLL1173 PROTEIN"/>
    <property type="match status" value="1"/>
</dbReference>
<dbReference type="PANTHER" id="PTHR34203">
    <property type="entry name" value="METHYLTRANSFERASE, FKBM FAMILY PROTEIN"/>
    <property type="match status" value="1"/>
</dbReference>
<dbReference type="InterPro" id="IPR029063">
    <property type="entry name" value="SAM-dependent_MTases_sf"/>
</dbReference>
<proteinExistence type="predicted"/>
<organism evidence="2 3">
    <name type="scientific">Roseicella aquatilis</name>
    <dbReference type="NCBI Taxonomy" id="2527868"/>
    <lineage>
        <taxon>Bacteria</taxon>
        <taxon>Pseudomonadati</taxon>
        <taxon>Pseudomonadota</taxon>
        <taxon>Alphaproteobacteria</taxon>
        <taxon>Acetobacterales</taxon>
        <taxon>Roseomonadaceae</taxon>
        <taxon>Roseicella</taxon>
    </lineage>
</organism>
<gene>
    <name evidence="2" type="ORF">EXY23_16285</name>
</gene>
<dbReference type="NCBIfam" id="TIGR01444">
    <property type="entry name" value="fkbM_fam"/>
    <property type="match status" value="1"/>
</dbReference>
<dbReference type="AlphaFoldDB" id="A0A4R4DGR3"/>
<keyword evidence="2" id="KW-0808">Transferase</keyword>
<dbReference type="EMBL" id="SKBM01000015">
    <property type="protein sequence ID" value="TCZ58767.1"/>
    <property type="molecule type" value="Genomic_DNA"/>
</dbReference>
<dbReference type="Pfam" id="PF05050">
    <property type="entry name" value="Methyltransf_21"/>
    <property type="match status" value="1"/>
</dbReference>
<feature type="domain" description="Methyltransferase FkbM" evidence="1">
    <location>
        <begin position="121"/>
        <end position="273"/>
    </location>
</feature>
<dbReference type="Proteomes" id="UP000295023">
    <property type="component" value="Unassembled WGS sequence"/>
</dbReference>
<evidence type="ECO:0000259" key="1">
    <source>
        <dbReference type="Pfam" id="PF05050"/>
    </source>
</evidence>
<dbReference type="Gene3D" id="3.40.50.150">
    <property type="entry name" value="Vaccinia Virus protein VP39"/>
    <property type="match status" value="1"/>
</dbReference>
<keyword evidence="2" id="KW-0489">Methyltransferase</keyword>
<keyword evidence="3" id="KW-1185">Reference proteome</keyword>
<comment type="caution">
    <text evidence="2">The sequence shown here is derived from an EMBL/GenBank/DDBJ whole genome shotgun (WGS) entry which is preliminary data.</text>
</comment>
<sequence>MTEDGTGQAGPMQGRLTRIARGLRPGRGVFGADATPPGGLVHLRQIGEDNRTVLEMRVRALATSAYLGEREALCRVLGRYKMFVDTRDRGLASHLMLDGYWEIWLTRFLARAVQPGMACVDVGANLGYYALLMADLVGPRGRVLAVEPNPAIARLLRSNLDVNGFSTRAEVRPMALGDGSLARARLAIPVGEPKNAALLPPEAGAGAAGGVEVVEVPVAAFDALDTGLPRIDLVKIDAEGAEDAILRGMAATLRRDRPILVLEFNPARPYDGHAVLAALLEIYGAMQELDIERGLRSCSAEAVMAATDREDRLLVFGDAARLEAAGAP</sequence>